<dbReference type="AlphaFoldDB" id="A0A8S0ZYH5"/>
<accession>A0A8S0ZYH5</accession>
<proteinExistence type="predicted"/>
<keyword evidence="2" id="KW-1185">Reference proteome</keyword>
<dbReference type="Proteomes" id="UP000494106">
    <property type="component" value="Unassembled WGS sequence"/>
</dbReference>
<evidence type="ECO:0000313" key="2">
    <source>
        <dbReference type="Proteomes" id="UP000494106"/>
    </source>
</evidence>
<evidence type="ECO:0000313" key="1">
    <source>
        <dbReference type="EMBL" id="CAB3238897.1"/>
    </source>
</evidence>
<comment type="caution">
    <text evidence="1">The sequence shown here is derived from an EMBL/GenBank/DDBJ whole genome shotgun (WGS) entry which is preliminary data.</text>
</comment>
<reference evidence="1 2" key="1">
    <citation type="submission" date="2020-04" db="EMBL/GenBank/DDBJ databases">
        <authorList>
            <person name="Wallbank WR R."/>
            <person name="Pardo Diaz C."/>
            <person name="Kozak K."/>
            <person name="Martin S."/>
            <person name="Jiggins C."/>
            <person name="Moest M."/>
            <person name="Warren A I."/>
            <person name="Byers J.R.P. K."/>
            <person name="Montejo-Kovacevich G."/>
            <person name="Yen C E."/>
        </authorList>
    </citation>
    <scope>NUCLEOTIDE SEQUENCE [LARGE SCALE GENOMIC DNA]</scope>
</reference>
<name>A0A8S0ZYH5_ARCPL</name>
<organism evidence="1 2">
    <name type="scientific">Arctia plantaginis</name>
    <name type="common">Wood tiger moth</name>
    <name type="synonym">Phalaena plantaginis</name>
    <dbReference type="NCBI Taxonomy" id="874455"/>
    <lineage>
        <taxon>Eukaryota</taxon>
        <taxon>Metazoa</taxon>
        <taxon>Ecdysozoa</taxon>
        <taxon>Arthropoda</taxon>
        <taxon>Hexapoda</taxon>
        <taxon>Insecta</taxon>
        <taxon>Pterygota</taxon>
        <taxon>Neoptera</taxon>
        <taxon>Endopterygota</taxon>
        <taxon>Lepidoptera</taxon>
        <taxon>Glossata</taxon>
        <taxon>Ditrysia</taxon>
        <taxon>Noctuoidea</taxon>
        <taxon>Erebidae</taxon>
        <taxon>Arctiinae</taxon>
        <taxon>Arctia</taxon>
    </lineage>
</organism>
<gene>
    <name evidence="1" type="ORF">APLA_LOCUS7625</name>
</gene>
<dbReference type="EMBL" id="CADEBC010000500">
    <property type="protein sequence ID" value="CAB3238897.1"/>
    <property type="molecule type" value="Genomic_DNA"/>
</dbReference>
<dbReference type="OrthoDB" id="7479355at2759"/>
<sequence>MQLGELAVCVRFSRLEILMRRATAIKNERLGKREYISERDGARPARSATLRRDASRLLRYVLYTALYFDSF</sequence>
<protein>
    <submittedName>
        <fullName evidence="1">Uncharacterized protein</fullName>
    </submittedName>
</protein>